<dbReference type="OrthoDB" id="75833at2759"/>
<dbReference type="AlphaFoldDB" id="A0A2U1KJ56"/>
<accession>A0A2U1KJ56</accession>
<name>A0A2U1KJ56_ARTAN</name>
<organism evidence="1 2">
    <name type="scientific">Artemisia annua</name>
    <name type="common">Sweet wormwood</name>
    <dbReference type="NCBI Taxonomy" id="35608"/>
    <lineage>
        <taxon>Eukaryota</taxon>
        <taxon>Viridiplantae</taxon>
        <taxon>Streptophyta</taxon>
        <taxon>Embryophyta</taxon>
        <taxon>Tracheophyta</taxon>
        <taxon>Spermatophyta</taxon>
        <taxon>Magnoliopsida</taxon>
        <taxon>eudicotyledons</taxon>
        <taxon>Gunneridae</taxon>
        <taxon>Pentapetalae</taxon>
        <taxon>asterids</taxon>
        <taxon>campanulids</taxon>
        <taxon>Asterales</taxon>
        <taxon>Asteraceae</taxon>
        <taxon>Asteroideae</taxon>
        <taxon>Anthemideae</taxon>
        <taxon>Artemisiinae</taxon>
        <taxon>Artemisia</taxon>
    </lineage>
</organism>
<comment type="caution">
    <text evidence="1">The sequence shown here is derived from an EMBL/GenBank/DDBJ whole genome shotgun (WGS) entry which is preliminary data.</text>
</comment>
<dbReference type="EMBL" id="PKPP01017798">
    <property type="protein sequence ID" value="PWA36693.1"/>
    <property type="molecule type" value="Genomic_DNA"/>
</dbReference>
<keyword evidence="2" id="KW-1185">Reference proteome</keyword>
<evidence type="ECO:0000313" key="2">
    <source>
        <dbReference type="Proteomes" id="UP000245207"/>
    </source>
</evidence>
<protein>
    <submittedName>
        <fullName evidence="1">Uncharacterized protein</fullName>
    </submittedName>
</protein>
<evidence type="ECO:0000313" key="1">
    <source>
        <dbReference type="EMBL" id="PWA36693.1"/>
    </source>
</evidence>
<sequence length="170" mass="19740">MVCILRSWIPGTTVDGETLIVCAAFLILWARRLGLENDPWMLIKCLEISILRHENEACGVSKQPLHGVKGNEEDEAWIERGQKKRMTIEEFDPPPENFSDLDFTQMQKEVKKRQVGQSYGFVKLRLLMIPVLRWLDGVSFRCIVVIKLIVNHMFKRILANLIIHEDEDTH</sequence>
<gene>
    <name evidence="1" type="ORF">CTI12_AA597380</name>
</gene>
<dbReference type="Proteomes" id="UP000245207">
    <property type="component" value="Unassembled WGS sequence"/>
</dbReference>
<dbReference type="PANTHER" id="PTHR36357:SF3">
    <property type="entry name" value="LRP CHAPERONE MESD"/>
    <property type="match status" value="1"/>
</dbReference>
<proteinExistence type="predicted"/>
<dbReference type="PANTHER" id="PTHR36357">
    <property type="entry name" value="OS03G0148300 PROTEIN"/>
    <property type="match status" value="1"/>
</dbReference>
<reference evidence="1 2" key="1">
    <citation type="journal article" date="2018" name="Mol. Plant">
        <title>The genome of Artemisia annua provides insight into the evolution of Asteraceae family and artemisinin biosynthesis.</title>
        <authorList>
            <person name="Shen Q."/>
            <person name="Zhang L."/>
            <person name="Liao Z."/>
            <person name="Wang S."/>
            <person name="Yan T."/>
            <person name="Shi P."/>
            <person name="Liu M."/>
            <person name="Fu X."/>
            <person name="Pan Q."/>
            <person name="Wang Y."/>
            <person name="Lv Z."/>
            <person name="Lu X."/>
            <person name="Zhang F."/>
            <person name="Jiang W."/>
            <person name="Ma Y."/>
            <person name="Chen M."/>
            <person name="Hao X."/>
            <person name="Li L."/>
            <person name="Tang Y."/>
            <person name="Lv G."/>
            <person name="Zhou Y."/>
            <person name="Sun X."/>
            <person name="Brodelius P.E."/>
            <person name="Rose J.K.C."/>
            <person name="Tang K."/>
        </authorList>
    </citation>
    <scope>NUCLEOTIDE SEQUENCE [LARGE SCALE GENOMIC DNA]</scope>
    <source>
        <strain evidence="2">cv. Huhao1</strain>
        <tissue evidence="1">Leaf</tissue>
    </source>
</reference>